<dbReference type="Proteomes" id="UP001241377">
    <property type="component" value="Unassembled WGS sequence"/>
</dbReference>
<gene>
    <name evidence="1" type="ORF">QFC19_007969</name>
</gene>
<evidence type="ECO:0000313" key="2">
    <source>
        <dbReference type="Proteomes" id="UP001241377"/>
    </source>
</evidence>
<sequence>MPAWYDVENMGRDRLADSIEDDEKSMMQSVAVVDSLIEKEIEEQNISEGRIVIGGFSQGCVVTTLSSLILKRKLAGLIALSGWLALSHKIEELISPTAKELAVFWGHGKQDRVIEHRYGRQSCFLLRTLENVKLPSVPAGTPFAKPGLRFETYEGMNHSLGDQEIRDISEWLGYALPA</sequence>
<protein>
    <submittedName>
        <fullName evidence="1">Uncharacterized protein</fullName>
    </submittedName>
</protein>
<accession>A0ACC2V6T6</accession>
<comment type="caution">
    <text evidence="1">The sequence shown here is derived from an EMBL/GenBank/DDBJ whole genome shotgun (WGS) entry which is preliminary data.</text>
</comment>
<reference evidence="1" key="1">
    <citation type="submission" date="2023-04" db="EMBL/GenBank/DDBJ databases">
        <title>Draft Genome sequencing of Naganishia species isolated from polar environments using Oxford Nanopore Technology.</title>
        <authorList>
            <person name="Leo P."/>
            <person name="Venkateswaran K."/>
        </authorList>
    </citation>
    <scope>NUCLEOTIDE SEQUENCE</scope>
    <source>
        <strain evidence="1">MNA-CCFEE 5261</strain>
    </source>
</reference>
<keyword evidence="2" id="KW-1185">Reference proteome</keyword>
<proteinExistence type="predicted"/>
<dbReference type="EMBL" id="JASBWR010000112">
    <property type="protein sequence ID" value="KAJ9094361.1"/>
    <property type="molecule type" value="Genomic_DNA"/>
</dbReference>
<organism evidence="1 2">
    <name type="scientific">Naganishia cerealis</name>
    <dbReference type="NCBI Taxonomy" id="610337"/>
    <lineage>
        <taxon>Eukaryota</taxon>
        <taxon>Fungi</taxon>
        <taxon>Dikarya</taxon>
        <taxon>Basidiomycota</taxon>
        <taxon>Agaricomycotina</taxon>
        <taxon>Tremellomycetes</taxon>
        <taxon>Filobasidiales</taxon>
        <taxon>Filobasidiaceae</taxon>
        <taxon>Naganishia</taxon>
    </lineage>
</organism>
<name>A0ACC2V6T6_9TREE</name>
<evidence type="ECO:0000313" key="1">
    <source>
        <dbReference type="EMBL" id="KAJ9094361.1"/>
    </source>
</evidence>